<dbReference type="UniPathway" id="UPA00610">
    <property type="reaction ID" value="UER00666"/>
</dbReference>
<dbReference type="Pfam" id="PF00692">
    <property type="entry name" value="dUTPase"/>
    <property type="match status" value="1"/>
</dbReference>
<dbReference type="PANTHER" id="PTHR11241">
    <property type="entry name" value="DEOXYURIDINE 5'-TRIPHOSPHATE NUCLEOTIDOHYDROLASE"/>
    <property type="match status" value="1"/>
</dbReference>
<name>D3PEP2_DEFDS</name>
<keyword evidence="8" id="KW-1185">Reference proteome</keyword>
<comment type="similarity">
    <text evidence="1 5">Belongs to the dUTPase family.</text>
</comment>
<evidence type="ECO:0000256" key="2">
    <source>
        <dbReference type="ARBA" id="ARBA00022801"/>
    </source>
</evidence>
<evidence type="ECO:0000256" key="3">
    <source>
        <dbReference type="ARBA" id="ARBA00023080"/>
    </source>
</evidence>
<keyword evidence="2 5" id="KW-0378">Hydrolase</keyword>
<dbReference type="Gene3D" id="2.70.40.10">
    <property type="match status" value="1"/>
</dbReference>
<dbReference type="InterPro" id="IPR033704">
    <property type="entry name" value="dUTPase_trimeric"/>
</dbReference>
<dbReference type="NCBIfam" id="NF001862">
    <property type="entry name" value="PRK00601.1"/>
    <property type="match status" value="1"/>
</dbReference>
<keyword evidence="5" id="KW-0460">Magnesium</keyword>
<evidence type="ECO:0000256" key="5">
    <source>
        <dbReference type="HAMAP-Rule" id="MF_00116"/>
    </source>
</evidence>
<dbReference type="CDD" id="cd07557">
    <property type="entry name" value="trimeric_dUTPase"/>
    <property type="match status" value="1"/>
</dbReference>
<evidence type="ECO:0000256" key="1">
    <source>
        <dbReference type="ARBA" id="ARBA00006581"/>
    </source>
</evidence>
<dbReference type="GO" id="GO:0046081">
    <property type="term" value="P:dUTP catabolic process"/>
    <property type="evidence" value="ECO:0007669"/>
    <property type="project" value="InterPro"/>
</dbReference>
<sequence length="190" mass="21282">MKIPYYYCVNCAQAEILTNHKVYCKLKSQVNTYDVGINYQKVTECPVYNVRIKKIHPDAQIPQYATNGSSGFDFYTVEEIVIQPKETKLIKTGLQIALPIGYELQIRPRSGLSLKTPLRVANTPGTVDADYRGEICILVWNTEDKPITIEKGTRIAQGVICKIEQVNFIETDELDDTDRGDGGFGSTGVK</sequence>
<keyword evidence="3 5" id="KW-0546">Nucleotide metabolism</keyword>
<geneLocation type="plasmid" evidence="7 8">
    <name>megaplasmid pDF308</name>
</geneLocation>
<reference evidence="7 8" key="1">
    <citation type="journal article" date="2010" name="DNA Res.">
        <title>Bacterial lifestyle in a deep-sea hydrothermal vent chimney revealed by the genome sequence of the thermophilic bacterium Deferribacter desulfuricans SSM1.</title>
        <authorList>
            <person name="Takaki Y."/>
            <person name="Shimamura S."/>
            <person name="Nakagawa S."/>
            <person name="Fukuhara Y."/>
            <person name="Horikawa H."/>
            <person name="Ankai A."/>
            <person name="Harada T."/>
            <person name="Hosoyama A."/>
            <person name="Oguchi A."/>
            <person name="Fukui S."/>
            <person name="Fujita N."/>
            <person name="Takami H."/>
            <person name="Takai K."/>
        </authorList>
    </citation>
    <scope>NUCLEOTIDE SEQUENCE [LARGE SCALE GENOMIC DNA]</scope>
    <source>
        <strain evidence="8">DSM 14783 / JCM 11476 / NBRC 101012 / SSM1</strain>
        <plasmid evidence="8">Plasmid megaplasmid pDF308</plasmid>
    </source>
</reference>
<evidence type="ECO:0000259" key="6">
    <source>
        <dbReference type="Pfam" id="PF00692"/>
    </source>
</evidence>
<dbReference type="OrthoDB" id="9809956at2"/>
<dbReference type="EC" id="3.6.1.23" evidence="5"/>
<comment type="pathway">
    <text evidence="5">Pyrimidine metabolism; dUMP biosynthesis; dUMP from dCTP (dUTP route): step 2/2.</text>
</comment>
<dbReference type="eggNOG" id="COG0756">
    <property type="taxonomic scope" value="Bacteria"/>
</dbReference>
<feature type="binding site" evidence="5">
    <location>
        <begin position="126"/>
        <end position="128"/>
    </location>
    <ligand>
        <name>substrate</name>
    </ligand>
</feature>
<comment type="caution">
    <text evidence="5">Lacks conserved residue(s) required for the propagation of feature annotation.</text>
</comment>
<protein>
    <recommendedName>
        <fullName evidence="5">Deoxyuridine 5'-triphosphate nucleotidohydrolase</fullName>
        <shortName evidence="5">dUTPase</shortName>
        <ecNumber evidence="5">3.6.1.23</ecNumber>
    </recommendedName>
    <alternativeName>
        <fullName evidence="5">dUTP pyrophosphatase</fullName>
    </alternativeName>
</protein>
<feature type="binding site" evidence="5">
    <location>
        <position position="122"/>
    </location>
    <ligand>
        <name>substrate</name>
    </ligand>
</feature>
<feature type="binding site" evidence="5">
    <location>
        <begin position="109"/>
        <end position="111"/>
    </location>
    <ligand>
        <name>substrate</name>
    </ligand>
</feature>
<dbReference type="GO" id="GO:0000287">
    <property type="term" value="F:magnesium ion binding"/>
    <property type="evidence" value="ECO:0007669"/>
    <property type="project" value="UniProtKB-UniRule"/>
</dbReference>
<comment type="cofactor">
    <cofactor evidence="5">
        <name>Mg(2+)</name>
        <dbReference type="ChEBI" id="CHEBI:18420"/>
    </cofactor>
</comment>
<dbReference type="HAMAP" id="MF_00116">
    <property type="entry name" value="dUTPase_bact"/>
    <property type="match status" value="1"/>
</dbReference>
<dbReference type="NCBIfam" id="TIGR00576">
    <property type="entry name" value="dut"/>
    <property type="match status" value="1"/>
</dbReference>
<feature type="domain" description="dUTPase-like" evidence="6">
    <location>
        <begin position="59"/>
        <end position="188"/>
    </location>
</feature>
<dbReference type="GO" id="GO:0004170">
    <property type="term" value="F:dUTP diphosphatase activity"/>
    <property type="evidence" value="ECO:0007669"/>
    <property type="project" value="UniProtKB-UniRule"/>
</dbReference>
<dbReference type="Proteomes" id="UP000001520">
    <property type="component" value="Plasmid megaplasmid pDF308"/>
</dbReference>
<evidence type="ECO:0000256" key="4">
    <source>
        <dbReference type="ARBA" id="ARBA00047686"/>
    </source>
</evidence>
<organism evidence="7 8">
    <name type="scientific">Deferribacter desulfuricans (strain DSM 14783 / JCM 11476 / NBRC 101012 / SSM1)</name>
    <dbReference type="NCBI Taxonomy" id="639282"/>
    <lineage>
        <taxon>Bacteria</taxon>
        <taxon>Pseudomonadati</taxon>
        <taxon>Deferribacterota</taxon>
        <taxon>Deferribacteres</taxon>
        <taxon>Deferribacterales</taxon>
        <taxon>Deferribacteraceae</taxon>
        <taxon>Deferribacter</taxon>
    </lineage>
</organism>
<gene>
    <name evidence="5" type="primary">dut</name>
    <name evidence="7" type="ordered locus">DEFDS_P060</name>
</gene>
<dbReference type="GO" id="GO:0006226">
    <property type="term" value="P:dUMP biosynthetic process"/>
    <property type="evidence" value="ECO:0007669"/>
    <property type="project" value="UniProtKB-UniRule"/>
</dbReference>
<dbReference type="HOGENOM" id="CLU_068508_1_2_0"/>
<dbReference type="SUPFAM" id="SSF51283">
    <property type="entry name" value="dUTPase-like"/>
    <property type="match status" value="1"/>
</dbReference>
<keyword evidence="7" id="KW-0614">Plasmid</keyword>
<dbReference type="KEGG" id="ddf:DEFDS_P060"/>
<evidence type="ECO:0000313" key="8">
    <source>
        <dbReference type="Proteomes" id="UP000001520"/>
    </source>
</evidence>
<comment type="catalytic activity">
    <reaction evidence="4 5">
        <text>dUTP + H2O = dUMP + diphosphate + H(+)</text>
        <dbReference type="Rhea" id="RHEA:10248"/>
        <dbReference type="ChEBI" id="CHEBI:15377"/>
        <dbReference type="ChEBI" id="CHEBI:15378"/>
        <dbReference type="ChEBI" id="CHEBI:33019"/>
        <dbReference type="ChEBI" id="CHEBI:61555"/>
        <dbReference type="ChEBI" id="CHEBI:246422"/>
        <dbReference type="EC" id="3.6.1.23"/>
    </reaction>
</comment>
<dbReference type="EMBL" id="AP011530">
    <property type="protein sequence ID" value="BAI81684.1"/>
    <property type="molecule type" value="Genomic_DNA"/>
</dbReference>
<keyword evidence="5" id="KW-0479">Metal-binding</keyword>
<dbReference type="InterPro" id="IPR029054">
    <property type="entry name" value="dUTPase-like"/>
</dbReference>
<dbReference type="PANTHER" id="PTHR11241:SF0">
    <property type="entry name" value="DEOXYURIDINE 5'-TRIPHOSPHATE NUCLEOTIDOHYDROLASE"/>
    <property type="match status" value="1"/>
</dbReference>
<evidence type="ECO:0000313" key="7">
    <source>
        <dbReference type="EMBL" id="BAI81684.1"/>
    </source>
</evidence>
<dbReference type="InterPro" id="IPR008181">
    <property type="entry name" value="dUTPase"/>
</dbReference>
<accession>D3PEP2</accession>
<dbReference type="InterPro" id="IPR036157">
    <property type="entry name" value="dUTPase-like_sf"/>
</dbReference>
<proteinExistence type="inferred from homology"/>
<dbReference type="AlphaFoldDB" id="D3PEP2"/>
<comment type="function">
    <text evidence="5">This enzyme is involved in nucleotide metabolism: it produces dUMP, the immediate precursor of thymidine nucleotides and it decreases the intracellular concentration of dUTP so that uracil cannot be incorporated into DNA.</text>
</comment>